<reference evidence="6 7" key="1">
    <citation type="submission" date="2019-11" db="EMBL/GenBank/DDBJ databases">
        <title>Draft genome sequences of five Paenibacillus species of dairy origin.</title>
        <authorList>
            <person name="Olajide A.M."/>
            <person name="Chen S."/>
            <person name="Lapointe G."/>
        </authorList>
    </citation>
    <scope>NUCLEOTIDE SEQUENCE [LARGE SCALE GENOMIC DNA]</scope>
    <source>
        <strain evidence="6 7">2CS3</strain>
    </source>
</reference>
<keyword evidence="3" id="KW-0378">Hydrolase</keyword>
<evidence type="ECO:0000256" key="1">
    <source>
        <dbReference type="ARBA" id="ARBA00001947"/>
    </source>
</evidence>
<evidence type="ECO:0000256" key="2">
    <source>
        <dbReference type="ARBA" id="ARBA00022723"/>
    </source>
</evidence>
<dbReference type="Proteomes" id="UP000450917">
    <property type="component" value="Unassembled WGS sequence"/>
</dbReference>
<name>A0A7X2ZA39_9BACL</name>
<evidence type="ECO:0000256" key="4">
    <source>
        <dbReference type="ARBA" id="ARBA00022833"/>
    </source>
</evidence>
<comment type="similarity">
    <text evidence="5">Belongs to the creatininase superfamily.</text>
</comment>
<dbReference type="GO" id="GO:0016811">
    <property type="term" value="F:hydrolase activity, acting on carbon-nitrogen (but not peptide) bonds, in linear amides"/>
    <property type="evidence" value="ECO:0007669"/>
    <property type="project" value="TreeGrafter"/>
</dbReference>
<comment type="caution">
    <text evidence="6">The sequence shown here is derived from an EMBL/GenBank/DDBJ whole genome shotgun (WGS) entry which is preliminary data.</text>
</comment>
<dbReference type="AlphaFoldDB" id="A0A7X2ZA39"/>
<dbReference type="InterPro" id="IPR024087">
    <property type="entry name" value="Creatininase-like_sf"/>
</dbReference>
<keyword evidence="4" id="KW-0862">Zinc</keyword>
<dbReference type="GO" id="GO:0046872">
    <property type="term" value="F:metal ion binding"/>
    <property type="evidence" value="ECO:0007669"/>
    <property type="project" value="UniProtKB-KW"/>
</dbReference>
<gene>
    <name evidence="6" type="ORF">GNP93_10150</name>
</gene>
<evidence type="ECO:0000313" key="7">
    <source>
        <dbReference type="Proteomes" id="UP000450917"/>
    </source>
</evidence>
<dbReference type="PANTHER" id="PTHR35005:SF1">
    <property type="entry name" value="2-AMINO-5-FORMYLAMINO-6-RIBOSYLAMINOPYRIMIDIN-4(3H)-ONE 5'-MONOPHOSPHATE DEFORMYLASE"/>
    <property type="match status" value="1"/>
</dbReference>
<protein>
    <submittedName>
        <fullName evidence="6">Creatininase family protein</fullName>
    </submittedName>
</protein>
<dbReference type="Pfam" id="PF02633">
    <property type="entry name" value="Creatininase"/>
    <property type="match status" value="1"/>
</dbReference>
<evidence type="ECO:0000256" key="5">
    <source>
        <dbReference type="ARBA" id="ARBA00024029"/>
    </source>
</evidence>
<keyword evidence="7" id="KW-1185">Reference proteome</keyword>
<organism evidence="6 7">
    <name type="scientific">Paenibacillus validus</name>
    <dbReference type="NCBI Taxonomy" id="44253"/>
    <lineage>
        <taxon>Bacteria</taxon>
        <taxon>Bacillati</taxon>
        <taxon>Bacillota</taxon>
        <taxon>Bacilli</taxon>
        <taxon>Bacillales</taxon>
        <taxon>Paenibacillaceae</taxon>
        <taxon>Paenibacillus</taxon>
    </lineage>
</organism>
<comment type="cofactor">
    <cofactor evidence="1">
        <name>Zn(2+)</name>
        <dbReference type="ChEBI" id="CHEBI:29105"/>
    </cofactor>
</comment>
<dbReference type="Gene3D" id="3.40.50.10310">
    <property type="entry name" value="Creatininase"/>
    <property type="match status" value="1"/>
</dbReference>
<accession>A0A7X2ZA39</accession>
<dbReference type="GO" id="GO:0009231">
    <property type="term" value="P:riboflavin biosynthetic process"/>
    <property type="evidence" value="ECO:0007669"/>
    <property type="project" value="TreeGrafter"/>
</dbReference>
<dbReference type="PANTHER" id="PTHR35005">
    <property type="entry name" value="3-DEHYDRO-SCYLLO-INOSOSE HYDROLASE"/>
    <property type="match status" value="1"/>
</dbReference>
<dbReference type="SUPFAM" id="SSF102215">
    <property type="entry name" value="Creatininase"/>
    <property type="match status" value="1"/>
</dbReference>
<evidence type="ECO:0000313" key="6">
    <source>
        <dbReference type="EMBL" id="MUG71042.1"/>
    </source>
</evidence>
<keyword evidence="2" id="KW-0479">Metal-binding</keyword>
<proteinExistence type="inferred from homology"/>
<dbReference type="EMBL" id="WNZX01000007">
    <property type="protein sequence ID" value="MUG71042.1"/>
    <property type="molecule type" value="Genomic_DNA"/>
</dbReference>
<sequence length="246" mass="27485">MKEMSWKTFVERKKTTDLVIIPSGAFEVYGPHLPLGTDTLVANKIAGLVAERVNAMIGPVLEAGESSELEDFPGTITISSESFKQYLWDTLRSLEKWGFKDFLFVNTHLGNVPIINQIAFEFQRTPGIRCAQIDYWRFIKAHCDGIIESGELAHAHASEAGTSVMMHLYPDLVDVSQWVNEPPKFNDLFPDVITYPPFSAFTNSGTIGNATIGTKEKGEALVNRSVDRIVQFLQESWYPAEAAVIR</sequence>
<dbReference type="InterPro" id="IPR003785">
    <property type="entry name" value="Creatininase/forma_Hydrolase"/>
</dbReference>
<evidence type="ECO:0000256" key="3">
    <source>
        <dbReference type="ARBA" id="ARBA00022801"/>
    </source>
</evidence>